<keyword evidence="5" id="KW-1185">Reference proteome</keyword>
<dbReference type="Proteomes" id="UP001235133">
    <property type="component" value="Unassembled WGS sequence"/>
</dbReference>
<evidence type="ECO:0000256" key="1">
    <source>
        <dbReference type="ARBA" id="ARBA00023027"/>
    </source>
</evidence>
<evidence type="ECO:0000259" key="2">
    <source>
        <dbReference type="Pfam" id="PF01408"/>
    </source>
</evidence>
<feature type="domain" description="Gfo/Idh/MocA-like oxidoreductase N-terminal" evidence="2">
    <location>
        <begin position="8"/>
        <end position="128"/>
    </location>
</feature>
<keyword evidence="1" id="KW-0520">NAD</keyword>
<name>A0ABU0YVQ9_9MICO</name>
<dbReference type="PANTHER" id="PTHR43377:SF1">
    <property type="entry name" value="BILIVERDIN REDUCTASE A"/>
    <property type="match status" value="1"/>
</dbReference>
<feature type="domain" description="GFO/IDH/MocA-like oxidoreductase" evidence="3">
    <location>
        <begin position="137"/>
        <end position="261"/>
    </location>
</feature>
<dbReference type="Gene3D" id="3.30.360.10">
    <property type="entry name" value="Dihydrodipicolinate Reductase, domain 2"/>
    <property type="match status" value="1"/>
</dbReference>
<protein>
    <submittedName>
        <fullName evidence="4">Gfo/Idh/MocA family oxidoreductase</fullName>
    </submittedName>
</protein>
<dbReference type="InterPro" id="IPR000683">
    <property type="entry name" value="Gfo/Idh/MocA-like_OxRdtase_N"/>
</dbReference>
<dbReference type="Pfam" id="PF22725">
    <property type="entry name" value="GFO_IDH_MocA_C3"/>
    <property type="match status" value="1"/>
</dbReference>
<dbReference type="PANTHER" id="PTHR43377">
    <property type="entry name" value="BILIVERDIN REDUCTASE A"/>
    <property type="match status" value="1"/>
</dbReference>
<comment type="caution">
    <text evidence="4">The sequence shown here is derived from an EMBL/GenBank/DDBJ whole genome shotgun (WGS) entry which is preliminary data.</text>
</comment>
<evidence type="ECO:0000313" key="5">
    <source>
        <dbReference type="Proteomes" id="UP001235133"/>
    </source>
</evidence>
<proteinExistence type="predicted"/>
<reference evidence="4 5" key="1">
    <citation type="submission" date="2023-08" db="EMBL/GenBank/DDBJ databases">
        <title>Microbacterium psychrotolerans sp. nov., a psychrotolerant bacterium isolated from soil in Heilongjiang Province, China.</title>
        <authorList>
            <person name="An P."/>
            <person name="Zhao D."/>
            <person name="Xiang H."/>
        </authorList>
    </citation>
    <scope>NUCLEOTIDE SEQUENCE [LARGE SCALE GENOMIC DNA]</scope>
    <source>
        <strain evidence="4 5">QXD-8</strain>
    </source>
</reference>
<evidence type="ECO:0000259" key="3">
    <source>
        <dbReference type="Pfam" id="PF22725"/>
    </source>
</evidence>
<organism evidence="4 5">
    <name type="scientific">Microbacterium psychrotolerans</name>
    <dbReference type="NCBI Taxonomy" id="3068321"/>
    <lineage>
        <taxon>Bacteria</taxon>
        <taxon>Bacillati</taxon>
        <taxon>Actinomycetota</taxon>
        <taxon>Actinomycetes</taxon>
        <taxon>Micrococcales</taxon>
        <taxon>Microbacteriaceae</taxon>
        <taxon>Microbacterium</taxon>
    </lineage>
</organism>
<accession>A0ABU0YVQ9</accession>
<dbReference type="InterPro" id="IPR036291">
    <property type="entry name" value="NAD(P)-bd_dom_sf"/>
</dbReference>
<evidence type="ECO:0000313" key="4">
    <source>
        <dbReference type="EMBL" id="MDQ7876411.1"/>
    </source>
</evidence>
<dbReference type="SUPFAM" id="SSF55347">
    <property type="entry name" value="Glyceraldehyde-3-phosphate dehydrogenase-like, C-terminal domain"/>
    <property type="match status" value="1"/>
</dbReference>
<dbReference type="Gene3D" id="3.40.50.720">
    <property type="entry name" value="NAD(P)-binding Rossmann-like Domain"/>
    <property type="match status" value="1"/>
</dbReference>
<dbReference type="EMBL" id="JAVFWO010000001">
    <property type="protein sequence ID" value="MDQ7876411.1"/>
    <property type="molecule type" value="Genomic_DNA"/>
</dbReference>
<dbReference type="SUPFAM" id="SSF51735">
    <property type="entry name" value="NAD(P)-binding Rossmann-fold domains"/>
    <property type="match status" value="1"/>
</dbReference>
<gene>
    <name evidence="4" type="ORF">Q9R08_00335</name>
</gene>
<sequence>MTTGTKRVRIGLIGAGGIAGAHVAGYRRNADLVEFAAIADPVRESAEKRRGDDQDVRLYADYREMIAEGGLDAVDICLPHHLHAEAIIAAAHAGLHVLCEKPLCLTLEEADAIGAAAARTGVTIMCAHNQLFQPAVAAAKAVVDSGALGRVYEVRTTDSFFNDFTLESMGWRARAATSGGGELIDTGYHPLYLLQHLAGGTPTEVAAMLSRHRLDFMEGEDSAQVLIRYDNGVVGHVTTSWAYEPAVGTEKFSLVAEKGSLSSDGITLQTRLRGEDPQTVTFEPVHEFAAEVAHFAECLLEGRRPIQTHTEGIDVLGVILAAYESATSGSIAAVRTSAVEPVAV</sequence>
<dbReference type="RefSeq" id="WP_308865806.1">
    <property type="nucleotide sequence ID" value="NZ_JAVFWO010000001.1"/>
</dbReference>
<dbReference type="Pfam" id="PF01408">
    <property type="entry name" value="GFO_IDH_MocA"/>
    <property type="match status" value="1"/>
</dbReference>
<dbReference type="InterPro" id="IPR051450">
    <property type="entry name" value="Gfo/Idh/MocA_Oxidoreductases"/>
</dbReference>
<dbReference type="InterPro" id="IPR055170">
    <property type="entry name" value="GFO_IDH_MocA-like_dom"/>
</dbReference>